<keyword evidence="2" id="KW-1185">Reference proteome</keyword>
<accession>A0A193C6J4</accession>
<dbReference type="AlphaFoldDB" id="A0A193C6J4"/>
<dbReference type="Proteomes" id="UP000093695">
    <property type="component" value="Chromosome"/>
</dbReference>
<dbReference type="InterPro" id="IPR026337">
    <property type="entry name" value="AKG_HExxH"/>
</dbReference>
<reference evidence="1 2" key="1">
    <citation type="journal article" date="2015" name="Genome Announc.">
        <title>Draft Genome Sequence of Norvancomycin-Producing Strain Amycolatopsis orientalis CPCC200066.</title>
        <authorList>
            <person name="Lei X."/>
            <person name="Yuan F."/>
            <person name="Shi Y."/>
            <person name="Li X."/>
            <person name="Wang L."/>
            <person name="Hong B."/>
        </authorList>
    </citation>
    <scope>NUCLEOTIDE SEQUENCE [LARGE SCALE GENOMIC DNA]</scope>
    <source>
        <strain evidence="1 2">B-37</strain>
    </source>
</reference>
<evidence type="ECO:0000313" key="2">
    <source>
        <dbReference type="Proteomes" id="UP000093695"/>
    </source>
</evidence>
<dbReference type="RefSeq" id="WP_044851313.1">
    <property type="nucleotide sequence ID" value="NZ_CP016174.1"/>
</dbReference>
<dbReference type="EMBL" id="CP016174">
    <property type="protein sequence ID" value="ANN20102.1"/>
    <property type="molecule type" value="Genomic_DNA"/>
</dbReference>
<sequence>MAPPAETGPAFHRLSWRDFDALARLEGDEDMARRLRRAERSRRKLLIHALLTDATKTPGHSGPLPPLDSAWELFARAEAREPRTVNRMLTNPYTGSWAGYTTRLLRNGIDGVGPLWMHLGHAHAIAAAAAIRAGLDFETAIPVWHGNAMLPSLGMARFPGIGTFSSAVVRGVGGRYSVSNAGTTVRLPAAPGSDAPGWWGIRRVRSQVGAHRFSLWLDDLDPYRGLYEPIPPDRLPDKDVAAWQRLIDESCRLIADQLPSLARIMPVGLATLVPKPRVPFRNPSASTGEAFGSAVVALPTDGAALADTLIHEFQHIVLGGLLHLVELYEPDPRERIYVAWRDDPRPLSGALQGVYAFFGATAFWRALANAGLRPRRSAFEYAYWRAQTWRTLQVLRTDSTLTDAGRRFLDGIAERLGPWQDESVPAEASELADAAARDHLAGWRVRHLRPSPALVTAVTEAWLSGRSRPPTTLHVTDLPPTPVPDGAWSPARTDLIRLAVSDAAPPLDPAGRPAVPGATAADFAYARGEFTEAIAGYRAELAADPDRPASLVGLGLALSARGPDPAARALLHRPELVRAVHRQLRTLAPPPPSVERIAAWIGKLVSG</sequence>
<proteinExistence type="predicted"/>
<evidence type="ECO:0000313" key="1">
    <source>
        <dbReference type="EMBL" id="ANN20102.1"/>
    </source>
</evidence>
<dbReference type="NCBIfam" id="TIGR04267">
    <property type="entry name" value="mod_HExxH"/>
    <property type="match status" value="1"/>
</dbReference>
<organism evidence="1 2">
    <name type="scientific">Amycolatopsis orientalis</name>
    <name type="common">Nocardia orientalis</name>
    <dbReference type="NCBI Taxonomy" id="31958"/>
    <lineage>
        <taxon>Bacteria</taxon>
        <taxon>Bacillati</taxon>
        <taxon>Actinomycetota</taxon>
        <taxon>Actinomycetes</taxon>
        <taxon>Pseudonocardiales</taxon>
        <taxon>Pseudonocardiaceae</taxon>
        <taxon>Amycolatopsis</taxon>
    </lineage>
</organism>
<dbReference type="KEGG" id="aori:SD37_33875"/>
<name>A0A193C6J4_AMYOR</name>
<dbReference type="eggNOG" id="COG0641">
    <property type="taxonomic scope" value="Bacteria"/>
</dbReference>
<gene>
    <name evidence="1" type="ORF">SD37_33875</name>
</gene>
<dbReference type="STRING" id="31958.SD37_33875"/>
<protein>
    <submittedName>
        <fullName evidence="1">HEXXH motif domain-containing protein</fullName>
    </submittedName>
</protein>